<dbReference type="Proteomes" id="UP000501568">
    <property type="component" value="Chromosome"/>
</dbReference>
<evidence type="ECO:0000256" key="1">
    <source>
        <dbReference type="ARBA" id="ARBA00022729"/>
    </source>
</evidence>
<reference evidence="5 6" key="1">
    <citation type="submission" date="2020-02" db="EMBL/GenBank/DDBJ databases">
        <authorList>
            <person name="Zheng R.K."/>
            <person name="Sun C.M."/>
        </authorList>
    </citation>
    <scope>NUCLEOTIDE SEQUENCE [LARGE SCALE GENOMIC DNA]</scope>
    <source>
        <strain evidence="6">zrk23</strain>
    </source>
</reference>
<feature type="signal peptide" evidence="2">
    <location>
        <begin position="1"/>
        <end position="21"/>
    </location>
</feature>
<feature type="domain" description="Soluble ligand binding" evidence="4">
    <location>
        <begin position="118"/>
        <end position="160"/>
    </location>
</feature>
<keyword evidence="1 2" id="KW-0732">Signal</keyword>
<dbReference type="PANTHER" id="PTHR33619:SF3">
    <property type="entry name" value="POLYSACCHARIDE EXPORT PROTEIN GFCE-RELATED"/>
    <property type="match status" value="1"/>
</dbReference>
<dbReference type="InterPro" id="IPR003715">
    <property type="entry name" value="Poly_export_N"/>
</dbReference>
<feature type="chain" id="PRO_5026021326" evidence="2">
    <location>
        <begin position="22"/>
        <end position="191"/>
    </location>
</feature>
<dbReference type="InterPro" id="IPR019554">
    <property type="entry name" value="Soluble_ligand-bd"/>
</dbReference>
<keyword evidence="6" id="KW-1185">Reference proteome</keyword>
<dbReference type="AlphaFoldDB" id="A0A6G6Y3U6"/>
<protein>
    <submittedName>
        <fullName evidence="5">Polysaccharide export protein</fullName>
    </submittedName>
</protein>
<dbReference type="GO" id="GO:0015159">
    <property type="term" value="F:polysaccharide transmembrane transporter activity"/>
    <property type="evidence" value="ECO:0007669"/>
    <property type="project" value="InterPro"/>
</dbReference>
<organism evidence="5 6">
    <name type="scientific">Stakelama tenebrarum</name>
    <dbReference type="NCBI Taxonomy" id="2711215"/>
    <lineage>
        <taxon>Bacteria</taxon>
        <taxon>Pseudomonadati</taxon>
        <taxon>Pseudomonadota</taxon>
        <taxon>Alphaproteobacteria</taxon>
        <taxon>Sphingomonadales</taxon>
        <taxon>Sphingomonadaceae</taxon>
        <taxon>Stakelama</taxon>
    </lineage>
</organism>
<dbReference type="PROSITE" id="PS51257">
    <property type="entry name" value="PROKAR_LIPOPROTEIN"/>
    <property type="match status" value="1"/>
</dbReference>
<evidence type="ECO:0000256" key="2">
    <source>
        <dbReference type="SAM" id="SignalP"/>
    </source>
</evidence>
<name>A0A6G6Y3U6_9SPHN</name>
<sequence>MRAAYALILGALLALSGCAGGDRTVVSSGERYQHQSGPVGEYLLGAGDRLRVIVFNEERLSGEFLVGARGVVSLPLIGEVDAVGKTVEQIASVVTTRLADGYVRDPHVSVEVMAYRPFFVLGEVGQPGQFPYVVGLTASSAVATAGGFTPRANKKVIYIRGENESDEVAYELTPGLRVYPGDTIRVGETFF</sequence>
<dbReference type="RefSeq" id="WP_165326521.1">
    <property type="nucleotide sequence ID" value="NZ_CP049109.1"/>
</dbReference>
<dbReference type="Pfam" id="PF02563">
    <property type="entry name" value="Poly_export"/>
    <property type="match status" value="1"/>
</dbReference>
<dbReference type="Gene3D" id="3.30.1950.10">
    <property type="entry name" value="wza like domain"/>
    <property type="match status" value="1"/>
</dbReference>
<dbReference type="KEGG" id="spzr:G5C33_06790"/>
<evidence type="ECO:0000259" key="3">
    <source>
        <dbReference type="Pfam" id="PF02563"/>
    </source>
</evidence>
<evidence type="ECO:0000259" key="4">
    <source>
        <dbReference type="Pfam" id="PF10531"/>
    </source>
</evidence>
<dbReference type="InterPro" id="IPR049712">
    <property type="entry name" value="Poly_export"/>
</dbReference>
<feature type="domain" description="Polysaccharide export protein N-terminal" evidence="3">
    <location>
        <begin position="40"/>
        <end position="112"/>
    </location>
</feature>
<gene>
    <name evidence="5" type="ORF">G5C33_06790</name>
</gene>
<dbReference type="Gene3D" id="3.10.560.10">
    <property type="entry name" value="Outer membrane lipoprotein wza domain like"/>
    <property type="match status" value="1"/>
</dbReference>
<evidence type="ECO:0000313" key="6">
    <source>
        <dbReference type="Proteomes" id="UP000501568"/>
    </source>
</evidence>
<dbReference type="EMBL" id="CP049109">
    <property type="protein sequence ID" value="QIG79521.1"/>
    <property type="molecule type" value="Genomic_DNA"/>
</dbReference>
<evidence type="ECO:0000313" key="5">
    <source>
        <dbReference type="EMBL" id="QIG79521.1"/>
    </source>
</evidence>
<dbReference type="Pfam" id="PF10531">
    <property type="entry name" value="SLBB"/>
    <property type="match status" value="1"/>
</dbReference>
<proteinExistence type="predicted"/>
<dbReference type="PANTHER" id="PTHR33619">
    <property type="entry name" value="POLYSACCHARIDE EXPORT PROTEIN GFCE-RELATED"/>
    <property type="match status" value="1"/>
</dbReference>
<accession>A0A6G6Y3U6</accession>